<reference evidence="12 13" key="2">
    <citation type="journal article" date="2019" name="G3 (Bethesda)">
        <title>Hybrid Assembly of the Genome of the Entomopathogenic Nematode Steinernema carpocapsae Identifies the X-Chromosome.</title>
        <authorList>
            <person name="Serra L."/>
            <person name="Macchietto M."/>
            <person name="Macias-Munoz A."/>
            <person name="McGill C.J."/>
            <person name="Rodriguez I.M."/>
            <person name="Rodriguez B."/>
            <person name="Murad R."/>
            <person name="Mortazavi A."/>
        </authorList>
    </citation>
    <scope>NUCLEOTIDE SEQUENCE [LARGE SCALE GENOMIC DNA]</scope>
    <source>
        <strain evidence="12 13">ALL</strain>
    </source>
</reference>
<dbReference type="InterPro" id="IPR043926">
    <property type="entry name" value="ABCG_dom"/>
</dbReference>
<gene>
    <name evidence="12" type="ORF">L596_017920</name>
</gene>
<dbReference type="InterPro" id="IPR013525">
    <property type="entry name" value="ABC2_TM"/>
</dbReference>
<evidence type="ECO:0000256" key="2">
    <source>
        <dbReference type="ARBA" id="ARBA00005814"/>
    </source>
</evidence>
<organism evidence="12 13">
    <name type="scientific">Steinernema carpocapsae</name>
    <name type="common">Entomopathogenic nematode</name>
    <dbReference type="NCBI Taxonomy" id="34508"/>
    <lineage>
        <taxon>Eukaryota</taxon>
        <taxon>Metazoa</taxon>
        <taxon>Ecdysozoa</taxon>
        <taxon>Nematoda</taxon>
        <taxon>Chromadorea</taxon>
        <taxon>Rhabditida</taxon>
        <taxon>Tylenchina</taxon>
        <taxon>Panagrolaimomorpha</taxon>
        <taxon>Strongyloidoidea</taxon>
        <taxon>Steinernematidae</taxon>
        <taxon>Steinernema</taxon>
    </lineage>
</organism>
<keyword evidence="4 10" id="KW-0812">Transmembrane</keyword>
<evidence type="ECO:0000313" key="12">
    <source>
        <dbReference type="EMBL" id="TKR76842.1"/>
    </source>
</evidence>
<evidence type="ECO:0000256" key="5">
    <source>
        <dbReference type="ARBA" id="ARBA00022741"/>
    </source>
</evidence>
<sequence>MLQSFRSLGHVFQTHLPETESRNPSSLSCLRLTLIHSVKLSASGRVAFIALVSSDSRPKSTSKMGEEERAGKSTTTFRESNPVSLSWHNISVTTTKKKGRRQLLNDVNGVCEGGELMALMGASGAGKTTLLNTLLARNLSGLSVDGKVLINGYELKSHITSVSGYAQQEDLFMSTLTVREHLMIQARLRMSGEMTAKERSERVTFVLKELGLTKCSHTRIGVSGIKKGISGGEGKRVTIAAELLTNPPLLFCDEPTTGLDSYMAEAIISVLKKLARSGKTIICTIHQPSWELYNMFDKVCYLAAGRVAFMGAPKKAIDLMEACGYKCPASCNPADMIIETLAVTAVRKEECLDHVNAICDKFADSEEGKAMMATVISYENSVGTFPRIRDLAPVSQQLFALQQRALIDNWRNPSLFRLKVIQKVIMGLFVGTVFFRTEKEEEDGVRNLNGGMFYIVAELTYSTVFGILTFMPDDYPILQREYHDGLYSVGSYYSTRALSYVPLFTLDGALMMGICYWMVGFYACSFLQIFLMFLTALLVEQSASSFGVMLSTVSPSYPVAVSFAGPILTLLSLTGGMYTNIGKLPTWISWVQYGSWFRYGFEGFVINQWTNVSTGLNEGFWTSHKNDKVPNARILDMYSFDRANIVFDMLMMVFSILIFYLVGYFGLYFRVSRSR</sequence>
<evidence type="ECO:0000256" key="6">
    <source>
        <dbReference type="ARBA" id="ARBA00022840"/>
    </source>
</evidence>
<reference evidence="12 13" key="1">
    <citation type="journal article" date="2015" name="Genome Biol.">
        <title>Comparative genomics of Steinernema reveals deeply conserved gene regulatory networks.</title>
        <authorList>
            <person name="Dillman A.R."/>
            <person name="Macchietto M."/>
            <person name="Porter C.F."/>
            <person name="Rogers A."/>
            <person name="Williams B."/>
            <person name="Antoshechkin I."/>
            <person name="Lee M.M."/>
            <person name="Goodwin Z."/>
            <person name="Lu X."/>
            <person name="Lewis E.E."/>
            <person name="Goodrich-Blair H."/>
            <person name="Stock S.P."/>
            <person name="Adams B.J."/>
            <person name="Sternberg P.W."/>
            <person name="Mortazavi A."/>
        </authorList>
    </citation>
    <scope>NUCLEOTIDE SEQUENCE [LARGE SCALE GENOMIC DNA]</scope>
    <source>
        <strain evidence="12 13">ALL</strain>
    </source>
</reference>
<comment type="similarity">
    <text evidence="2">Belongs to the ABC transporter superfamily. ABCG family. Eye pigment precursor importer (TC 3.A.1.204) subfamily.</text>
</comment>
<comment type="caution">
    <text evidence="12">The sequence shown here is derived from an EMBL/GenBank/DDBJ whole genome shotgun (WGS) entry which is preliminary data.</text>
</comment>
<dbReference type="GO" id="GO:0140359">
    <property type="term" value="F:ABC-type transporter activity"/>
    <property type="evidence" value="ECO:0007669"/>
    <property type="project" value="InterPro"/>
</dbReference>
<comment type="subcellular location">
    <subcellularLocation>
        <location evidence="1">Membrane</location>
        <topology evidence="1">Multi-pass membrane protein</topology>
    </subcellularLocation>
</comment>
<dbReference type="OrthoDB" id="66620at2759"/>
<dbReference type="STRING" id="34508.A0A4U5N3W9"/>
<dbReference type="CDD" id="cd03213">
    <property type="entry name" value="ABCG_EPDR"/>
    <property type="match status" value="1"/>
</dbReference>
<feature type="compositionally biased region" description="Polar residues" evidence="9">
    <location>
        <begin position="72"/>
        <end position="81"/>
    </location>
</feature>
<dbReference type="EMBL" id="AZBU02000005">
    <property type="protein sequence ID" value="TKR76842.1"/>
    <property type="molecule type" value="Genomic_DNA"/>
</dbReference>
<keyword evidence="7 10" id="KW-1133">Transmembrane helix</keyword>
<dbReference type="PANTHER" id="PTHR48041">
    <property type="entry name" value="ABC TRANSPORTER G FAMILY MEMBER 28"/>
    <property type="match status" value="1"/>
</dbReference>
<name>A0A4U5N3W9_STECR</name>
<keyword evidence="3" id="KW-0813">Transport</keyword>
<evidence type="ECO:0000256" key="8">
    <source>
        <dbReference type="ARBA" id="ARBA00023136"/>
    </source>
</evidence>
<keyword evidence="8 10" id="KW-0472">Membrane</keyword>
<evidence type="ECO:0000256" key="9">
    <source>
        <dbReference type="SAM" id="MobiDB-lite"/>
    </source>
</evidence>
<evidence type="ECO:0000256" key="3">
    <source>
        <dbReference type="ARBA" id="ARBA00022448"/>
    </source>
</evidence>
<feature type="region of interest" description="Disordered" evidence="9">
    <location>
        <begin position="56"/>
        <end position="81"/>
    </location>
</feature>
<dbReference type="AlphaFoldDB" id="A0A4U5N3W9"/>
<dbReference type="FunFam" id="3.40.50.300:FF:001480">
    <property type="entry name" value="ABC transporter"/>
    <property type="match status" value="1"/>
</dbReference>
<keyword evidence="5" id="KW-0547">Nucleotide-binding</keyword>
<dbReference type="InterPro" id="IPR003593">
    <property type="entry name" value="AAA+_ATPase"/>
</dbReference>
<dbReference type="InterPro" id="IPR027417">
    <property type="entry name" value="P-loop_NTPase"/>
</dbReference>
<evidence type="ECO:0000256" key="7">
    <source>
        <dbReference type="ARBA" id="ARBA00022989"/>
    </source>
</evidence>
<dbReference type="GO" id="GO:0005524">
    <property type="term" value="F:ATP binding"/>
    <property type="evidence" value="ECO:0007669"/>
    <property type="project" value="UniProtKB-KW"/>
</dbReference>
<dbReference type="SMART" id="SM00382">
    <property type="entry name" value="AAA"/>
    <property type="match status" value="1"/>
</dbReference>
<dbReference type="InterPro" id="IPR003439">
    <property type="entry name" value="ABC_transporter-like_ATP-bd"/>
</dbReference>
<evidence type="ECO:0000259" key="11">
    <source>
        <dbReference type="PROSITE" id="PS50893"/>
    </source>
</evidence>
<feature type="transmembrane region" description="Helical" evidence="10">
    <location>
        <begin position="559"/>
        <end position="578"/>
    </location>
</feature>
<dbReference type="SUPFAM" id="SSF52540">
    <property type="entry name" value="P-loop containing nucleoside triphosphate hydrolases"/>
    <property type="match status" value="1"/>
</dbReference>
<proteinExistence type="inferred from homology"/>
<evidence type="ECO:0000256" key="1">
    <source>
        <dbReference type="ARBA" id="ARBA00004141"/>
    </source>
</evidence>
<dbReference type="PROSITE" id="PS50893">
    <property type="entry name" value="ABC_TRANSPORTER_2"/>
    <property type="match status" value="1"/>
</dbReference>
<feature type="transmembrane region" description="Helical" evidence="10">
    <location>
        <begin position="514"/>
        <end position="539"/>
    </location>
</feature>
<feature type="domain" description="ABC transporter" evidence="11">
    <location>
        <begin position="85"/>
        <end position="329"/>
    </location>
</feature>
<dbReference type="GO" id="GO:0005886">
    <property type="term" value="C:plasma membrane"/>
    <property type="evidence" value="ECO:0007669"/>
    <property type="project" value="TreeGrafter"/>
</dbReference>
<accession>A0A4U5N3W9</accession>
<protein>
    <recommendedName>
        <fullName evidence="11">ABC transporter domain-containing protein</fullName>
    </recommendedName>
</protein>
<dbReference type="Pfam" id="PF01061">
    <property type="entry name" value="ABC2_membrane"/>
    <property type="match status" value="1"/>
</dbReference>
<keyword evidence="13" id="KW-1185">Reference proteome</keyword>
<dbReference type="GO" id="GO:0016887">
    <property type="term" value="F:ATP hydrolysis activity"/>
    <property type="evidence" value="ECO:0007669"/>
    <property type="project" value="InterPro"/>
</dbReference>
<dbReference type="InterPro" id="IPR050352">
    <property type="entry name" value="ABCG_transporters"/>
</dbReference>
<evidence type="ECO:0000256" key="10">
    <source>
        <dbReference type="SAM" id="Phobius"/>
    </source>
</evidence>
<dbReference type="Pfam" id="PF00005">
    <property type="entry name" value="ABC_tran"/>
    <property type="match status" value="1"/>
</dbReference>
<evidence type="ECO:0000313" key="13">
    <source>
        <dbReference type="Proteomes" id="UP000298663"/>
    </source>
</evidence>
<dbReference type="Pfam" id="PF19055">
    <property type="entry name" value="ABC2_membrane_7"/>
    <property type="match status" value="1"/>
</dbReference>
<keyword evidence="6" id="KW-0067">ATP-binding</keyword>
<dbReference type="PANTHER" id="PTHR48041:SF84">
    <property type="entry name" value="ABC TRANSPORTER DOMAIN-CONTAINING PROTEIN"/>
    <property type="match status" value="1"/>
</dbReference>
<evidence type="ECO:0000256" key="4">
    <source>
        <dbReference type="ARBA" id="ARBA00022692"/>
    </source>
</evidence>
<feature type="transmembrane region" description="Helical" evidence="10">
    <location>
        <begin position="645"/>
        <end position="669"/>
    </location>
</feature>
<dbReference type="Gene3D" id="3.40.50.300">
    <property type="entry name" value="P-loop containing nucleotide triphosphate hydrolases"/>
    <property type="match status" value="1"/>
</dbReference>
<dbReference type="Proteomes" id="UP000298663">
    <property type="component" value="Unassembled WGS sequence"/>
</dbReference>